<protein>
    <recommendedName>
        <fullName evidence="3">Tail assembly chaperone</fullName>
    </recommendedName>
</protein>
<dbReference type="RefSeq" id="WP_154360036.1">
    <property type="nucleotide sequence ID" value="NZ_WKJL01000019.1"/>
</dbReference>
<dbReference type="AlphaFoldDB" id="A0A844DEQ1"/>
<accession>A0A844DEQ1</accession>
<evidence type="ECO:0000313" key="1">
    <source>
        <dbReference type="EMBL" id="MRW86780.1"/>
    </source>
</evidence>
<reference evidence="1 2" key="1">
    <citation type="submission" date="2019-11" db="EMBL/GenBank/DDBJ databases">
        <title>Novel species isolated from a subtropical stream in China.</title>
        <authorList>
            <person name="Lu H."/>
        </authorList>
    </citation>
    <scope>NUCLEOTIDE SEQUENCE [LARGE SCALE GENOMIC DNA]</scope>
    <source>
        <strain evidence="1 2">FT26W</strain>
    </source>
</reference>
<dbReference type="InterPro" id="IPR014859">
    <property type="entry name" value="Phage_TAC_4"/>
</dbReference>
<name>A0A844DEQ1_9BURK</name>
<dbReference type="EMBL" id="WKJL01000019">
    <property type="protein sequence ID" value="MRW86780.1"/>
    <property type="molecule type" value="Genomic_DNA"/>
</dbReference>
<gene>
    <name evidence="1" type="ORF">GJ698_22165</name>
</gene>
<sequence length="145" mass="16028">MAKIVLGQRPTHFTRAVKFSLLDGTAAWINFNYKYRTRSEYGAFVDENVERHKQAAEAAIADAIKVAEEATKDAGQVTKLPGMKDVLEKSSNDSIEFLLGAAEGWNLDAPFTRESLEQLVDEYPQAALAAVETYRLACTEGRQGN</sequence>
<keyword evidence="2" id="KW-1185">Reference proteome</keyword>
<organism evidence="1 2">
    <name type="scientific">Duganella aquatilis</name>
    <dbReference type="NCBI Taxonomy" id="2666082"/>
    <lineage>
        <taxon>Bacteria</taxon>
        <taxon>Pseudomonadati</taxon>
        <taxon>Pseudomonadota</taxon>
        <taxon>Betaproteobacteria</taxon>
        <taxon>Burkholderiales</taxon>
        <taxon>Oxalobacteraceae</taxon>
        <taxon>Telluria group</taxon>
        <taxon>Duganella</taxon>
    </lineage>
</organism>
<proteinExistence type="predicted"/>
<dbReference type="Proteomes" id="UP000439986">
    <property type="component" value="Unassembled WGS sequence"/>
</dbReference>
<evidence type="ECO:0000313" key="2">
    <source>
        <dbReference type="Proteomes" id="UP000439986"/>
    </source>
</evidence>
<evidence type="ECO:0008006" key="3">
    <source>
        <dbReference type="Google" id="ProtNLM"/>
    </source>
</evidence>
<dbReference type="Pfam" id="PF08748">
    <property type="entry name" value="Phage_TAC_4"/>
    <property type="match status" value="1"/>
</dbReference>
<comment type="caution">
    <text evidence="1">The sequence shown here is derived from an EMBL/GenBank/DDBJ whole genome shotgun (WGS) entry which is preliminary data.</text>
</comment>